<protein>
    <submittedName>
        <fullName evidence="8">Response regulator transcription factor</fullName>
    </submittedName>
</protein>
<comment type="caution">
    <text evidence="4">Lacks conserved residue(s) required for the propagation of feature annotation.</text>
</comment>
<dbReference type="Gene3D" id="1.10.10.10">
    <property type="entry name" value="Winged helix-like DNA-binding domain superfamily/Winged helix DNA-binding domain"/>
    <property type="match status" value="1"/>
</dbReference>
<evidence type="ECO:0000256" key="4">
    <source>
        <dbReference type="PROSITE-ProRule" id="PRU00169"/>
    </source>
</evidence>
<keyword evidence="2 5" id="KW-0238">DNA-binding</keyword>
<name>A0ABV6YDM4_9HYPH</name>
<dbReference type="PROSITE" id="PS50110">
    <property type="entry name" value="RESPONSE_REGULATORY"/>
    <property type="match status" value="1"/>
</dbReference>
<dbReference type="SUPFAM" id="SSF52172">
    <property type="entry name" value="CheY-like"/>
    <property type="match status" value="1"/>
</dbReference>
<dbReference type="PANTHER" id="PTHR48111">
    <property type="entry name" value="REGULATOR OF RPOS"/>
    <property type="match status" value="1"/>
</dbReference>
<organism evidence="8 9">
    <name type="scientific">Microvirga arabica</name>
    <dbReference type="NCBI Taxonomy" id="1128671"/>
    <lineage>
        <taxon>Bacteria</taxon>
        <taxon>Pseudomonadati</taxon>
        <taxon>Pseudomonadota</taxon>
        <taxon>Alphaproteobacteria</taxon>
        <taxon>Hyphomicrobiales</taxon>
        <taxon>Methylobacteriaceae</taxon>
        <taxon>Microvirga</taxon>
    </lineage>
</organism>
<evidence type="ECO:0000256" key="1">
    <source>
        <dbReference type="ARBA" id="ARBA00023015"/>
    </source>
</evidence>
<evidence type="ECO:0000313" key="9">
    <source>
        <dbReference type="Proteomes" id="UP001593940"/>
    </source>
</evidence>
<dbReference type="Gene3D" id="3.40.50.2300">
    <property type="match status" value="1"/>
</dbReference>
<dbReference type="InterPro" id="IPR036388">
    <property type="entry name" value="WH-like_DNA-bd_sf"/>
</dbReference>
<proteinExistence type="predicted"/>
<dbReference type="EMBL" id="JBHOMY010000099">
    <property type="protein sequence ID" value="MFC1459382.1"/>
    <property type="molecule type" value="Genomic_DNA"/>
</dbReference>
<sequence length="222" mass="25402">MFIVVASQQSAAAAYVSEFQHEGIPSMGLFSKDFQTWLEEPSRTDLNDVRGFLIDEGELPVTVAKRIRERTPAPIIAFSETRSLEKTLELLAAGIDDVVRRPIHVKEILVRSEAVWRRHRESQPLASTDRVRVYNNGQDAEIDGMPLILPRRELCILEYFHRNRGRSVTKTQVFNAVYDVKENGVSDTVVEGHISKLRKKLRQRLGYDPVMAKRFEGYTYLG</sequence>
<feature type="domain" description="Response regulatory" evidence="6">
    <location>
        <begin position="1"/>
        <end position="116"/>
    </location>
</feature>
<evidence type="ECO:0000256" key="2">
    <source>
        <dbReference type="ARBA" id="ARBA00023125"/>
    </source>
</evidence>
<evidence type="ECO:0000313" key="8">
    <source>
        <dbReference type="EMBL" id="MFC1459382.1"/>
    </source>
</evidence>
<gene>
    <name evidence="8" type="ORF">ACETIH_22310</name>
</gene>
<evidence type="ECO:0000256" key="3">
    <source>
        <dbReference type="ARBA" id="ARBA00023163"/>
    </source>
</evidence>
<dbReference type="SMART" id="SM00862">
    <property type="entry name" value="Trans_reg_C"/>
    <property type="match status" value="1"/>
</dbReference>
<dbReference type="InterPro" id="IPR011006">
    <property type="entry name" value="CheY-like_superfamily"/>
</dbReference>
<accession>A0ABV6YDM4</accession>
<keyword evidence="1" id="KW-0805">Transcription regulation</keyword>
<dbReference type="CDD" id="cd00383">
    <property type="entry name" value="trans_reg_C"/>
    <property type="match status" value="1"/>
</dbReference>
<evidence type="ECO:0000259" key="6">
    <source>
        <dbReference type="PROSITE" id="PS50110"/>
    </source>
</evidence>
<dbReference type="PROSITE" id="PS51755">
    <property type="entry name" value="OMPR_PHOB"/>
    <property type="match status" value="1"/>
</dbReference>
<dbReference type="InterPro" id="IPR039420">
    <property type="entry name" value="WalR-like"/>
</dbReference>
<evidence type="ECO:0000259" key="7">
    <source>
        <dbReference type="PROSITE" id="PS51755"/>
    </source>
</evidence>
<feature type="DNA-binding region" description="OmpR/PhoB-type" evidence="5">
    <location>
        <begin position="123"/>
        <end position="222"/>
    </location>
</feature>
<evidence type="ECO:0000256" key="5">
    <source>
        <dbReference type="PROSITE-ProRule" id="PRU01091"/>
    </source>
</evidence>
<dbReference type="SUPFAM" id="SSF46894">
    <property type="entry name" value="C-terminal effector domain of the bipartite response regulators"/>
    <property type="match status" value="1"/>
</dbReference>
<dbReference type="InterPro" id="IPR016032">
    <property type="entry name" value="Sig_transdc_resp-reg_C-effctor"/>
</dbReference>
<comment type="caution">
    <text evidence="8">The sequence shown here is derived from an EMBL/GenBank/DDBJ whole genome shotgun (WGS) entry which is preliminary data.</text>
</comment>
<dbReference type="InterPro" id="IPR001867">
    <property type="entry name" value="OmpR/PhoB-type_DNA-bd"/>
</dbReference>
<keyword evidence="9" id="KW-1185">Reference proteome</keyword>
<reference evidence="8 9" key="1">
    <citation type="submission" date="2024-09" db="EMBL/GenBank/DDBJ databases">
        <title>Nodulacao em especies de Leguminosae Basais da Amazonia e Caracterizacao dos Rizobios e Bacterias Associadas aos Nodulos.</title>
        <authorList>
            <person name="Jambeiro I.C.A."/>
            <person name="Lopes I.S."/>
            <person name="Aguiar E.R.G.R."/>
            <person name="Santos A.F.J."/>
            <person name="Dos Santos J.M.F."/>
            <person name="Gross E."/>
        </authorList>
    </citation>
    <scope>NUCLEOTIDE SEQUENCE [LARGE SCALE GENOMIC DNA]</scope>
    <source>
        <strain evidence="8 9">BRUESC1165</strain>
    </source>
</reference>
<keyword evidence="3" id="KW-0804">Transcription</keyword>
<dbReference type="InterPro" id="IPR001789">
    <property type="entry name" value="Sig_transdc_resp-reg_receiver"/>
</dbReference>
<dbReference type="Proteomes" id="UP001593940">
    <property type="component" value="Unassembled WGS sequence"/>
</dbReference>
<dbReference type="Pfam" id="PF00486">
    <property type="entry name" value="Trans_reg_C"/>
    <property type="match status" value="1"/>
</dbReference>
<dbReference type="RefSeq" id="WP_377031054.1">
    <property type="nucleotide sequence ID" value="NZ_JBHOMY010000099.1"/>
</dbReference>
<feature type="domain" description="OmpR/PhoB-type" evidence="7">
    <location>
        <begin position="123"/>
        <end position="222"/>
    </location>
</feature>
<dbReference type="PANTHER" id="PTHR48111:SF67">
    <property type="entry name" value="TRANSCRIPTIONAL REGULATORY PROTEIN TCTD"/>
    <property type="match status" value="1"/>
</dbReference>